<dbReference type="RefSeq" id="XP_040627385.1">
    <property type="nucleotide sequence ID" value="XM_040768839.1"/>
</dbReference>
<organism evidence="1 2">
    <name type="scientific">Dacryopinax primogenitus (strain DJM 731)</name>
    <name type="common">Brown rot fungus</name>
    <dbReference type="NCBI Taxonomy" id="1858805"/>
    <lineage>
        <taxon>Eukaryota</taxon>
        <taxon>Fungi</taxon>
        <taxon>Dikarya</taxon>
        <taxon>Basidiomycota</taxon>
        <taxon>Agaricomycotina</taxon>
        <taxon>Dacrymycetes</taxon>
        <taxon>Dacrymycetales</taxon>
        <taxon>Dacrymycetaceae</taxon>
        <taxon>Dacryopinax</taxon>
    </lineage>
</organism>
<dbReference type="GeneID" id="63683901"/>
<evidence type="ECO:0000313" key="2">
    <source>
        <dbReference type="Proteomes" id="UP000030653"/>
    </source>
</evidence>
<protein>
    <submittedName>
        <fullName evidence="1">Uncharacterized protein</fullName>
    </submittedName>
</protein>
<gene>
    <name evidence="1" type="ORF">DACRYDRAFT_109206</name>
</gene>
<proteinExistence type="predicted"/>
<evidence type="ECO:0000313" key="1">
    <source>
        <dbReference type="EMBL" id="EJU00488.1"/>
    </source>
</evidence>
<keyword evidence="2" id="KW-1185">Reference proteome</keyword>
<reference evidence="1 2" key="1">
    <citation type="journal article" date="2012" name="Science">
        <title>The Paleozoic origin of enzymatic lignin decomposition reconstructed from 31 fungal genomes.</title>
        <authorList>
            <person name="Floudas D."/>
            <person name="Binder M."/>
            <person name="Riley R."/>
            <person name="Barry K."/>
            <person name="Blanchette R.A."/>
            <person name="Henrissat B."/>
            <person name="Martinez A.T."/>
            <person name="Otillar R."/>
            <person name="Spatafora J.W."/>
            <person name="Yadav J.S."/>
            <person name="Aerts A."/>
            <person name="Benoit I."/>
            <person name="Boyd A."/>
            <person name="Carlson A."/>
            <person name="Copeland A."/>
            <person name="Coutinho P.M."/>
            <person name="de Vries R.P."/>
            <person name="Ferreira P."/>
            <person name="Findley K."/>
            <person name="Foster B."/>
            <person name="Gaskell J."/>
            <person name="Glotzer D."/>
            <person name="Gorecki P."/>
            <person name="Heitman J."/>
            <person name="Hesse C."/>
            <person name="Hori C."/>
            <person name="Igarashi K."/>
            <person name="Jurgens J.A."/>
            <person name="Kallen N."/>
            <person name="Kersten P."/>
            <person name="Kohler A."/>
            <person name="Kuees U."/>
            <person name="Kumar T.K.A."/>
            <person name="Kuo A."/>
            <person name="LaButti K."/>
            <person name="Larrondo L.F."/>
            <person name="Lindquist E."/>
            <person name="Ling A."/>
            <person name="Lombard V."/>
            <person name="Lucas S."/>
            <person name="Lundell T."/>
            <person name="Martin R."/>
            <person name="McLaughlin D.J."/>
            <person name="Morgenstern I."/>
            <person name="Morin E."/>
            <person name="Murat C."/>
            <person name="Nagy L.G."/>
            <person name="Nolan M."/>
            <person name="Ohm R.A."/>
            <person name="Patyshakuliyeva A."/>
            <person name="Rokas A."/>
            <person name="Ruiz-Duenas F.J."/>
            <person name="Sabat G."/>
            <person name="Salamov A."/>
            <person name="Samejima M."/>
            <person name="Schmutz J."/>
            <person name="Slot J.C."/>
            <person name="St John F."/>
            <person name="Stenlid J."/>
            <person name="Sun H."/>
            <person name="Sun S."/>
            <person name="Syed K."/>
            <person name="Tsang A."/>
            <person name="Wiebenga A."/>
            <person name="Young D."/>
            <person name="Pisabarro A."/>
            <person name="Eastwood D.C."/>
            <person name="Martin F."/>
            <person name="Cullen D."/>
            <person name="Grigoriev I.V."/>
            <person name="Hibbett D.S."/>
        </authorList>
    </citation>
    <scope>NUCLEOTIDE SEQUENCE [LARGE SCALE GENOMIC DNA]</scope>
    <source>
        <strain evidence="1 2">DJM-731 SS1</strain>
    </source>
</reference>
<accession>M5G9K1</accession>
<dbReference type="Proteomes" id="UP000030653">
    <property type="component" value="Unassembled WGS sequence"/>
</dbReference>
<name>M5G9K1_DACPD</name>
<dbReference type="HOGENOM" id="CLU_2183853_0_0_1"/>
<dbReference type="AlphaFoldDB" id="M5G9K1"/>
<dbReference type="EMBL" id="JH795867">
    <property type="protein sequence ID" value="EJU00488.1"/>
    <property type="molecule type" value="Genomic_DNA"/>
</dbReference>
<sequence length="109" mass="12249">MAWGDAAHWAGDLETGKVYAFEGLALEEAKLKYMRANNWWQLQLHTECACVWNIVDNGLIPKIYFDFHHLNVLEKIDANQHVDIVGIILCMGQPIKGMTTVTDADSSTS</sequence>